<keyword evidence="4" id="KW-1185">Reference proteome</keyword>
<dbReference type="EMBL" id="BSDO01000002">
    <property type="protein sequence ID" value="GLI21812.1"/>
    <property type="molecule type" value="Genomic_DNA"/>
</dbReference>
<dbReference type="AlphaFoldDB" id="A0A9W6FKZ9"/>
<evidence type="ECO:0000313" key="2">
    <source>
        <dbReference type="EMBL" id="MDR6332437.1"/>
    </source>
</evidence>
<evidence type="ECO:0000313" key="3">
    <source>
        <dbReference type="Proteomes" id="UP001144397"/>
    </source>
</evidence>
<name>A0A9W6FKZ9_XANFL</name>
<gene>
    <name evidence="2" type="ORF">GGQ86_000884</name>
    <name evidence="1" type="ORF">XFLAVUS301_14860</name>
</gene>
<reference evidence="2 4" key="2">
    <citation type="submission" date="2023-07" db="EMBL/GenBank/DDBJ databases">
        <title>Genomic Encyclopedia of Type Strains, Phase IV (KMG-IV): sequencing the most valuable type-strain genomes for metagenomic binning, comparative biology and taxonomic classification.</title>
        <authorList>
            <person name="Goeker M."/>
        </authorList>
    </citation>
    <scope>NUCLEOTIDE SEQUENCE [LARGE SCALE GENOMIC DNA]</scope>
    <source>
        <strain evidence="2 4">DSM 338</strain>
    </source>
</reference>
<protein>
    <submittedName>
        <fullName evidence="1">Uncharacterized protein</fullName>
    </submittedName>
</protein>
<dbReference type="GeneID" id="95762281"/>
<dbReference type="RefSeq" id="WP_237356580.1">
    <property type="nucleotide sequence ID" value="NZ_BSDO01000002.1"/>
</dbReference>
<comment type="caution">
    <text evidence="1">The sequence shown here is derived from an EMBL/GenBank/DDBJ whole genome shotgun (WGS) entry which is preliminary data.</text>
</comment>
<organism evidence="1 3">
    <name type="scientific">Xanthobacter flavus</name>
    <dbReference type="NCBI Taxonomy" id="281"/>
    <lineage>
        <taxon>Bacteria</taxon>
        <taxon>Pseudomonadati</taxon>
        <taxon>Pseudomonadota</taxon>
        <taxon>Alphaproteobacteria</taxon>
        <taxon>Hyphomicrobiales</taxon>
        <taxon>Xanthobacteraceae</taxon>
        <taxon>Xanthobacter</taxon>
    </lineage>
</organism>
<evidence type="ECO:0000313" key="4">
    <source>
        <dbReference type="Proteomes" id="UP001245370"/>
    </source>
</evidence>
<accession>A0A9W6FKZ9</accession>
<evidence type="ECO:0000313" key="1">
    <source>
        <dbReference type="EMBL" id="GLI21812.1"/>
    </source>
</evidence>
<dbReference type="EMBL" id="JAVDPY010000001">
    <property type="protein sequence ID" value="MDR6332437.1"/>
    <property type="molecule type" value="Genomic_DNA"/>
</dbReference>
<dbReference type="Proteomes" id="UP001144397">
    <property type="component" value="Unassembled WGS sequence"/>
</dbReference>
<reference evidence="1" key="1">
    <citation type="submission" date="2022-12" db="EMBL/GenBank/DDBJ databases">
        <title>Reference genome sequencing for broad-spectrum identification of bacterial and archaeal isolates by mass spectrometry.</title>
        <authorList>
            <person name="Sekiguchi Y."/>
            <person name="Tourlousse D.M."/>
        </authorList>
    </citation>
    <scope>NUCLEOTIDE SEQUENCE</scope>
    <source>
        <strain evidence="1">301</strain>
    </source>
</reference>
<proteinExistence type="predicted"/>
<dbReference type="Proteomes" id="UP001245370">
    <property type="component" value="Unassembled WGS sequence"/>
</dbReference>
<sequence length="107" mass="11107">MRLFMRRRGEAGPALDASRALADLVRTTLSLEEEATVSVSEISCGDPACGGAETVVLVMRPGRRTEAAKVLMPMAQVTPEALLAALRPLMPGEAGVSTGLSEGAGRV</sequence>